<dbReference type="PANTHER" id="PTHR44591:SF3">
    <property type="entry name" value="RESPONSE REGULATORY DOMAIN-CONTAINING PROTEIN"/>
    <property type="match status" value="1"/>
</dbReference>
<dbReference type="AlphaFoldDB" id="A0A3S5GXZ3"/>
<name>A0A3S5GXZ3_9BACT</name>
<dbReference type="PROSITE" id="PS50110">
    <property type="entry name" value="RESPONSE_REGULATORY"/>
    <property type="match status" value="1"/>
</dbReference>
<dbReference type="InterPro" id="IPR001789">
    <property type="entry name" value="Sig_transdc_resp-reg_receiver"/>
</dbReference>
<dbReference type="EMBL" id="MH908916">
    <property type="protein sequence ID" value="AYM54087.1"/>
    <property type="molecule type" value="Genomic_DNA"/>
</dbReference>
<dbReference type="PANTHER" id="PTHR44591">
    <property type="entry name" value="STRESS RESPONSE REGULATOR PROTEIN 1"/>
    <property type="match status" value="1"/>
</dbReference>
<evidence type="ECO:0000256" key="1">
    <source>
        <dbReference type="ARBA" id="ARBA00022553"/>
    </source>
</evidence>
<feature type="domain" description="Response regulatory" evidence="3">
    <location>
        <begin position="1"/>
        <end position="110"/>
    </location>
</feature>
<organism evidence="4">
    <name type="scientific">Byssovorax cruenta</name>
    <dbReference type="NCBI Taxonomy" id="293647"/>
    <lineage>
        <taxon>Bacteria</taxon>
        <taxon>Pseudomonadati</taxon>
        <taxon>Myxococcota</taxon>
        <taxon>Polyangia</taxon>
        <taxon>Polyangiales</taxon>
        <taxon>Polyangiaceae</taxon>
        <taxon>Byssovorax</taxon>
    </lineage>
</organism>
<dbReference type="InterPro" id="IPR011006">
    <property type="entry name" value="CheY-like_superfamily"/>
</dbReference>
<accession>A0A3S5GXZ3</accession>
<feature type="modified residue" description="4-aspartylphosphate" evidence="2">
    <location>
        <position position="49"/>
    </location>
</feature>
<dbReference type="SMART" id="SM00448">
    <property type="entry name" value="REC"/>
    <property type="match status" value="1"/>
</dbReference>
<dbReference type="Gene3D" id="3.40.50.2300">
    <property type="match status" value="1"/>
</dbReference>
<protein>
    <submittedName>
        <fullName evidence="4">Family membership protein</fullName>
    </submittedName>
</protein>
<dbReference type="CDD" id="cd17574">
    <property type="entry name" value="REC_OmpR"/>
    <property type="match status" value="1"/>
</dbReference>
<evidence type="ECO:0000259" key="3">
    <source>
        <dbReference type="PROSITE" id="PS50110"/>
    </source>
</evidence>
<dbReference type="InterPro" id="IPR050595">
    <property type="entry name" value="Bact_response_regulator"/>
</dbReference>
<proteinExistence type="predicted"/>
<keyword evidence="1 2" id="KW-0597">Phosphoprotein</keyword>
<evidence type="ECO:0000313" key="4">
    <source>
        <dbReference type="EMBL" id="AYM54087.1"/>
    </source>
</evidence>
<dbReference type="GO" id="GO:0000160">
    <property type="term" value="P:phosphorelay signal transduction system"/>
    <property type="evidence" value="ECO:0007669"/>
    <property type="project" value="InterPro"/>
</dbReference>
<dbReference type="SUPFAM" id="SSF52172">
    <property type="entry name" value="CheY-like"/>
    <property type="match status" value="1"/>
</dbReference>
<dbReference type="Pfam" id="PF00072">
    <property type="entry name" value="Response_reg"/>
    <property type="match status" value="1"/>
</dbReference>
<sequence length="120" mass="13460">MLVVEDEPDIRETLRDILEMEGYRVRCASNGKEALDALAEMRPRLILLDLMMPVMSGYEFLQRLRENDDLSTIPVAVVSAVGDQRAVSDTTVLRKPVDLDTLLHVVDEQCGECRAEAASR</sequence>
<reference evidence="4" key="1">
    <citation type="journal article" date="2018" name="J. Ind. Microbiol. Biotechnol.">
        <title>Genome mining reveals uncommon alkylpyrones as type III PKS products from myxobacteria.</title>
        <authorList>
            <person name="Hug J.J."/>
            <person name="Panter F."/>
            <person name="Krug D."/>
            <person name="Muller R."/>
        </authorList>
    </citation>
    <scope>NUCLEOTIDE SEQUENCE</scope>
    <source>
        <strain evidence="4">MSr4204</strain>
    </source>
</reference>
<evidence type="ECO:0000256" key="2">
    <source>
        <dbReference type="PROSITE-ProRule" id="PRU00169"/>
    </source>
</evidence>